<reference evidence="1 2" key="1">
    <citation type="submission" date="2020-10" db="EMBL/GenBank/DDBJ databases">
        <title>Connecting structure to function with the recovery of over 1000 high-quality activated sludge metagenome-assembled genomes encoding full-length rRNA genes using long-read sequencing.</title>
        <authorList>
            <person name="Singleton C.M."/>
            <person name="Petriglieri F."/>
            <person name="Kristensen J.M."/>
            <person name="Kirkegaard R.H."/>
            <person name="Michaelsen T.Y."/>
            <person name="Andersen M.H."/>
            <person name="Karst S.M."/>
            <person name="Dueholm M.S."/>
            <person name="Nielsen P.H."/>
            <person name="Albertsen M."/>
        </authorList>
    </citation>
    <scope>NUCLEOTIDE SEQUENCE [LARGE SCALE GENOMIC DNA]</scope>
    <source>
        <strain evidence="1">EsbW_18-Q3-R4-48_BATAC.463</strain>
    </source>
</reference>
<dbReference type="EMBL" id="JADJMS010000045">
    <property type="protein sequence ID" value="MBK7416396.1"/>
    <property type="molecule type" value="Genomic_DNA"/>
</dbReference>
<gene>
    <name evidence="1" type="ORF">IPJ38_16155</name>
</gene>
<name>A0A935KCX9_9RHOO</name>
<evidence type="ECO:0000313" key="1">
    <source>
        <dbReference type="EMBL" id="MBK7416396.1"/>
    </source>
</evidence>
<proteinExistence type="predicted"/>
<evidence type="ECO:0000313" key="2">
    <source>
        <dbReference type="Proteomes" id="UP000739411"/>
    </source>
</evidence>
<dbReference type="AlphaFoldDB" id="A0A935KCX9"/>
<sequence length="70" mass="7445">MANQNSTRTITNPTDCLYGVAIKSDGTFENVGIGSFDPSNGVELADRLTAMAEAIRTKSGQRQEAIRALA</sequence>
<comment type="caution">
    <text evidence="1">The sequence shown here is derived from an EMBL/GenBank/DDBJ whole genome shotgun (WGS) entry which is preliminary data.</text>
</comment>
<protein>
    <submittedName>
        <fullName evidence="1">Uncharacterized protein</fullName>
    </submittedName>
</protein>
<organism evidence="1 2">
    <name type="scientific">Candidatus Dechloromonas phosphorivorans</name>
    <dbReference type="NCBI Taxonomy" id="2899244"/>
    <lineage>
        <taxon>Bacteria</taxon>
        <taxon>Pseudomonadati</taxon>
        <taxon>Pseudomonadota</taxon>
        <taxon>Betaproteobacteria</taxon>
        <taxon>Rhodocyclales</taxon>
        <taxon>Azonexaceae</taxon>
        <taxon>Dechloromonas</taxon>
    </lineage>
</organism>
<accession>A0A935KCX9</accession>
<dbReference type="Proteomes" id="UP000739411">
    <property type="component" value="Unassembled WGS sequence"/>
</dbReference>